<dbReference type="EMBL" id="JABXBU010000011">
    <property type="protein sequence ID" value="KAF8791331.1"/>
    <property type="molecule type" value="Genomic_DNA"/>
</dbReference>
<feature type="signal peptide" evidence="1">
    <location>
        <begin position="1"/>
        <end position="25"/>
    </location>
</feature>
<keyword evidence="3" id="KW-1185">Reference proteome</keyword>
<evidence type="ECO:0000313" key="2">
    <source>
        <dbReference type="EMBL" id="KAF8791331.1"/>
    </source>
</evidence>
<reference evidence="2" key="2">
    <citation type="submission" date="2020-06" db="EMBL/GenBank/DDBJ databases">
        <authorList>
            <person name="Sheffer M."/>
        </authorList>
    </citation>
    <scope>NUCLEOTIDE SEQUENCE</scope>
</reference>
<evidence type="ECO:0000313" key="3">
    <source>
        <dbReference type="Proteomes" id="UP000807504"/>
    </source>
</evidence>
<reference evidence="2" key="1">
    <citation type="journal article" date="2020" name="bioRxiv">
        <title>Chromosome-level reference genome of the European wasp spider Argiope bruennichi: a resource for studies on range expansion and evolutionary adaptation.</title>
        <authorList>
            <person name="Sheffer M.M."/>
            <person name="Hoppe A."/>
            <person name="Krehenwinkel H."/>
            <person name="Uhl G."/>
            <person name="Kuss A.W."/>
            <person name="Jensen L."/>
            <person name="Jensen C."/>
            <person name="Gillespie R.G."/>
            <person name="Hoff K.J."/>
            <person name="Prost S."/>
        </authorList>
    </citation>
    <scope>NUCLEOTIDE SEQUENCE</scope>
</reference>
<organism evidence="2 3">
    <name type="scientific">Argiope bruennichi</name>
    <name type="common">Wasp spider</name>
    <name type="synonym">Aranea bruennichi</name>
    <dbReference type="NCBI Taxonomy" id="94029"/>
    <lineage>
        <taxon>Eukaryota</taxon>
        <taxon>Metazoa</taxon>
        <taxon>Ecdysozoa</taxon>
        <taxon>Arthropoda</taxon>
        <taxon>Chelicerata</taxon>
        <taxon>Arachnida</taxon>
        <taxon>Araneae</taxon>
        <taxon>Araneomorphae</taxon>
        <taxon>Entelegynae</taxon>
        <taxon>Araneoidea</taxon>
        <taxon>Araneidae</taxon>
        <taxon>Argiope</taxon>
    </lineage>
</organism>
<evidence type="ECO:0000256" key="1">
    <source>
        <dbReference type="SAM" id="SignalP"/>
    </source>
</evidence>
<proteinExistence type="predicted"/>
<name>A0A8T0FK03_ARGBR</name>
<dbReference type="AlphaFoldDB" id="A0A8T0FK03"/>
<keyword evidence="1" id="KW-0732">Signal</keyword>
<comment type="caution">
    <text evidence="2">The sequence shown here is derived from an EMBL/GenBank/DDBJ whole genome shotgun (WGS) entry which is preliminary data.</text>
</comment>
<feature type="chain" id="PRO_5035796231" evidence="1">
    <location>
        <begin position="26"/>
        <end position="150"/>
    </location>
</feature>
<protein>
    <submittedName>
        <fullName evidence="2">Uncharacterized protein</fullName>
    </submittedName>
</protein>
<dbReference type="Proteomes" id="UP000807504">
    <property type="component" value="Unassembled WGS sequence"/>
</dbReference>
<gene>
    <name evidence="2" type="ORF">HNY73_006218</name>
</gene>
<accession>A0A8T0FK03</accession>
<sequence length="150" mass="17180">MELKKQFSFLICIFIALECYVNILAQDVSPENRIAISPLAIGGMLQGLLNMQIRPEGGFYEEKYKQIFKDDDEKLHSVTYESILHLSESDISELAEKYDPQEILSNDGKQLKGALQGKNENPCFDEDKITKNRLLGLMCSLKLLNELRRH</sequence>